<organism evidence="1 2">
    <name type="scientific">Halomicrobium zhouii</name>
    <dbReference type="NCBI Taxonomy" id="767519"/>
    <lineage>
        <taxon>Archaea</taxon>
        <taxon>Methanobacteriati</taxon>
        <taxon>Methanobacteriota</taxon>
        <taxon>Stenosarchaea group</taxon>
        <taxon>Halobacteria</taxon>
        <taxon>Halobacteriales</taxon>
        <taxon>Haloarculaceae</taxon>
        <taxon>Halomicrobium</taxon>
    </lineage>
</organism>
<dbReference type="Proteomes" id="UP000199062">
    <property type="component" value="Unassembled WGS sequence"/>
</dbReference>
<dbReference type="OrthoDB" id="191883at2157"/>
<keyword evidence="2" id="KW-1185">Reference proteome</keyword>
<proteinExistence type="predicted"/>
<evidence type="ECO:0000313" key="2">
    <source>
        <dbReference type="Proteomes" id="UP000199062"/>
    </source>
</evidence>
<sequence>MIRDQLLNEVQDAAIACLYDPRENSRWGLLRGLPALHYLGVDDFTYPTSWCQFGRGGRHHELDYDYHVVSNGLDIPDDNPDFGVVTNRHYEHETPYTIKYLINRYSTTDSILFVLTDDRRFQPQDSLRPLFQEPFVDMLGTYASVYETFESAYEDAGWRFPLSDTKNVFVQDNASLYTVVTGESLADTTELFEVLPDAPYLPLYDALSDIFARPSEYGSVPLDGDGGVPELVRWLRRRIEWDRDTAREVANNLNDAVVADGSTFDPAAARRSPAVREAKTAANDLEPANSAIDRRYVNWLTRYDL</sequence>
<evidence type="ECO:0000313" key="1">
    <source>
        <dbReference type="EMBL" id="SFR96917.1"/>
    </source>
</evidence>
<dbReference type="EMBL" id="FOZK01000002">
    <property type="protein sequence ID" value="SFR96917.1"/>
    <property type="molecule type" value="Genomic_DNA"/>
</dbReference>
<reference evidence="1 2" key="1">
    <citation type="submission" date="2016-10" db="EMBL/GenBank/DDBJ databases">
        <authorList>
            <person name="de Groot N.N."/>
        </authorList>
    </citation>
    <scope>NUCLEOTIDE SEQUENCE [LARGE SCALE GENOMIC DNA]</scope>
    <source>
        <strain evidence="1 2">CGMCC 1.10457</strain>
    </source>
</reference>
<gene>
    <name evidence="1" type="ORF">SAMN05216559_1737</name>
</gene>
<accession>A0A1I6L0E6</accession>
<dbReference type="STRING" id="767519.SAMN05216559_1737"/>
<name>A0A1I6L0E6_9EURY</name>
<protein>
    <submittedName>
        <fullName evidence="1">Uncharacterized protein</fullName>
    </submittedName>
</protein>
<dbReference type="AlphaFoldDB" id="A0A1I6L0E6"/>
<dbReference type="RefSeq" id="WP_218155536.1">
    <property type="nucleotide sequence ID" value="NZ_FOZK01000002.1"/>
</dbReference>